<name>A0A1I3YWF2_9GAMM</name>
<keyword evidence="4 11" id="KW-0560">Oxidoreductase</keyword>
<proteinExistence type="inferred from homology"/>
<dbReference type="EMBL" id="CP042807">
    <property type="protein sequence ID" value="QEE25985.1"/>
    <property type="molecule type" value="Genomic_DNA"/>
</dbReference>
<dbReference type="InterPro" id="IPR045020">
    <property type="entry name" value="PRX_1cys"/>
</dbReference>
<evidence type="ECO:0000256" key="9">
    <source>
        <dbReference type="PIRSR" id="PIRSR000239-1"/>
    </source>
</evidence>
<evidence type="ECO:0000256" key="3">
    <source>
        <dbReference type="ARBA" id="ARBA00022862"/>
    </source>
</evidence>
<gene>
    <name evidence="11" type="ORF">CS053_16875</name>
    <name evidence="12" type="ORF">SAMN05192579_10260</name>
</gene>
<dbReference type="InterPro" id="IPR019479">
    <property type="entry name" value="Peroxiredoxin_C"/>
</dbReference>
<dbReference type="PANTHER" id="PTHR10681">
    <property type="entry name" value="THIOREDOXIN PEROXIDASE"/>
    <property type="match status" value="1"/>
</dbReference>
<sequence>MSLQLGDTAPDFTLDSTEGQIHLHDYIGKQWLVFFSHPKDFTPVCTTELGAFARRKGEFAQRDTKLLGLSVDSVADHKGWSKDVEDVTGAAINYPLLADTELKVANLYGMIHPKADPKVTVRTVFIIDPQKKVRLTLTYPPSAGRNVDEVLRVLDSLQLTDGRKLTTPVDWQPGDDVIIAPSVSDEDARKEYPQGWKTLKPYLRLLKVTDALKKAVNA</sequence>
<dbReference type="InterPro" id="IPR050217">
    <property type="entry name" value="Peroxiredoxin"/>
</dbReference>
<keyword evidence="13" id="KW-1185">Reference proteome</keyword>
<dbReference type="Gene3D" id="3.40.30.10">
    <property type="entry name" value="Glutaredoxin"/>
    <property type="match status" value="1"/>
</dbReference>
<dbReference type="NCBIfam" id="NF009668">
    <property type="entry name" value="PRK13189.1"/>
    <property type="match status" value="1"/>
</dbReference>
<dbReference type="PANTHER" id="PTHR10681:SF128">
    <property type="entry name" value="THIOREDOXIN-DEPENDENT PEROXIDE REDUCTASE, MITOCHONDRIAL"/>
    <property type="match status" value="1"/>
</dbReference>
<protein>
    <recommendedName>
        <fullName evidence="7">Thioredoxin peroxidase</fullName>
    </recommendedName>
</protein>
<evidence type="ECO:0000256" key="5">
    <source>
        <dbReference type="ARBA" id="ARBA00023284"/>
    </source>
</evidence>
<dbReference type="PIRSF" id="PIRSF000239">
    <property type="entry name" value="AHPC"/>
    <property type="match status" value="1"/>
</dbReference>
<dbReference type="FunFam" id="3.30.1020.10:FF:000001">
    <property type="entry name" value="1-Cys peroxiredoxin"/>
    <property type="match status" value="1"/>
</dbReference>
<reference evidence="12" key="1">
    <citation type="submission" date="2016-10" db="EMBL/GenBank/DDBJ databases">
        <authorList>
            <person name="de Groot N.N."/>
        </authorList>
    </citation>
    <scope>NUCLEOTIDE SEQUENCE [LARGE SCALE GENOMIC DNA]</scope>
    <source>
        <strain evidence="12">MO64</strain>
    </source>
</reference>
<dbReference type="FunFam" id="3.40.30.10:FF:000011">
    <property type="entry name" value="Peroxiredoxin PRX1"/>
    <property type="match status" value="1"/>
</dbReference>
<organism evidence="12 13">
    <name type="scientific">Rhodanobacter glycinis</name>
    <dbReference type="NCBI Taxonomy" id="582702"/>
    <lineage>
        <taxon>Bacteria</taxon>
        <taxon>Pseudomonadati</taxon>
        <taxon>Pseudomonadota</taxon>
        <taxon>Gammaproteobacteria</taxon>
        <taxon>Lysobacterales</taxon>
        <taxon>Rhodanobacteraceae</taxon>
        <taxon>Rhodanobacter</taxon>
    </lineage>
</organism>
<dbReference type="InterPro" id="IPR024706">
    <property type="entry name" value="Peroxiredoxin_AhpC-typ"/>
</dbReference>
<evidence type="ECO:0000313" key="11">
    <source>
        <dbReference type="EMBL" id="QEE25985.1"/>
    </source>
</evidence>
<comment type="similarity">
    <text evidence="6">Belongs to the peroxiredoxin family. Prx6 subfamily.</text>
</comment>
<dbReference type="InterPro" id="IPR036249">
    <property type="entry name" value="Thioredoxin-like_sf"/>
</dbReference>
<dbReference type="GO" id="GO:0033554">
    <property type="term" value="P:cellular response to stress"/>
    <property type="evidence" value="ECO:0007669"/>
    <property type="project" value="TreeGrafter"/>
</dbReference>
<dbReference type="RefSeq" id="WP_092701208.1">
    <property type="nucleotide sequence ID" value="NZ_CP042807.1"/>
</dbReference>
<dbReference type="EMBL" id="FOSR01000002">
    <property type="protein sequence ID" value="SFK35699.1"/>
    <property type="molecule type" value="Genomic_DNA"/>
</dbReference>
<evidence type="ECO:0000313" key="14">
    <source>
        <dbReference type="Proteomes" id="UP000321807"/>
    </source>
</evidence>
<evidence type="ECO:0000256" key="7">
    <source>
        <dbReference type="ARBA" id="ARBA00032824"/>
    </source>
</evidence>
<dbReference type="SUPFAM" id="SSF52833">
    <property type="entry name" value="Thioredoxin-like"/>
    <property type="match status" value="1"/>
</dbReference>
<feature type="domain" description="Thioredoxin" evidence="10">
    <location>
        <begin position="3"/>
        <end position="159"/>
    </location>
</feature>
<dbReference type="KEGG" id="rgl:CS053_16875"/>
<dbReference type="GO" id="GO:0042744">
    <property type="term" value="P:hydrogen peroxide catabolic process"/>
    <property type="evidence" value="ECO:0007669"/>
    <property type="project" value="TreeGrafter"/>
</dbReference>
<dbReference type="AlphaFoldDB" id="A0A1I3YWF2"/>
<dbReference type="InterPro" id="IPR000866">
    <property type="entry name" value="AhpC/TSA"/>
</dbReference>
<dbReference type="Proteomes" id="UP000321807">
    <property type="component" value="Chromosome"/>
</dbReference>
<keyword evidence="5" id="KW-0676">Redox-active center</keyword>
<keyword evidence="3" id="KW-0049">Antioxidant</keyword>
<dbReference type="Pfam" id="PF10417">
    <property type="entry name" value="1-cysPrx_C"/>
    <property type="match status" value="1"/>
</dbReference>
<dbReference type="GO" id="GO:0005829">
    <property type="term" value="C:cytosol"/>
    <property type="evidence" value="ECO:0007669"/>
    <property type="project" value="TreeGrafter"/>
</dbReference>
<evidence type="ECO:0000256" key="2">
    <source>
        <dbReference type="ARBA" id="ARBA00022559"/>
    </source>
</evidence>
<dbReference type="GO" id="GO:0006979">
    <property type="term" value="P:response to oxidative stress"/>
    <property type="evidence" value="ECO:0007669"/>
    <property type="project" value="TreeGrafter"/>
</dbReference>
<dbReference type="Gene3D" id="3.30.1020.10">
    <property type="entry name" value="Antioxidant, Horf6, Chain A, domain2"/>
    <property type="match status" value="1"/>
</dbReference>
<dbReference type="PROSITE" id="PS51352">
    <property type="entry name" value="THIOREDOXIN_2"/>
    <property type="match status" value="1"/>
</dbReference>
<comment type="function">
    <text evidence="8">Thiol-specific peroxidase that catalyzes the reduction of hydrogen peroxide and organic hydroperoxides to water and alcohols, respectively. Plays a role in cell protection against oxidative stress by detoxifying peroxides.</text>
</comment>
<reference evidence="11 14" key="3">
    <citation type="submission" date="2019-08" db="EMBL/GenBank/DDBJ databases">
        <title>Complete genome sequence of Rhodanobacter glycinis strain T01E-68 isolated from tomato root.</title>
        <authorList>
            <person name="Weon H.-Y."/>
            <person name="Lee S.A."/>
        </authorList>
    </citation>
    <scope>NUCLEOTIDE SEQUENCE [LARGE SCALE GENOMIC DNA]</scope>
    <source>
        <strain evidence="11 14">T01E-68</strain>
    </source>
</reference>
<evidence type="ECO:0000256" key="4">
    <source>
        <dbReference type="ARBA" id="ARBA00023002"/>
    </source>
</evidence>
<dbReference type="GO" id="GO:0008379">
    <property type="term" value="F:thioredoxin peroxidase activity"/>
    <property type="evidence" value="ECO:0007669"/>
    <property type="project" value="TreeGrafter"/>
</dbReference>
<dbReference type="InterPro" id="IPR013766">
    <property type="entry name" value="Thioredoxin_domain"/>
</dbReference>
<evidence type="ECO:0000256" key="1">
    <source>
        <dbReference type="ARBA" id="ARBA00009796"/>
    </source>
</evidence>
<evidence type="ECO:0000256" key="6">
    <source>
        <dbReference type="ARBA" id="ARBA00025719"/>
    </source>
</evidence>
<dbReference type="Proteomes" id="UP000198725">
    <property type="component" value="Unassembled WGS sequence"/>
</dbReference>
<accession>A0A1I3YWF2</accession>
<dbReference type="CDD" id="cd03016">
    <property type="entry name" value="PRX_1cys"/>
    <property type="match status" value="1"/>
</dbReference>
<dbReference type="Pfam" id="PF00578">
    <property type="entry name" value="AhpC-TSA"/>
    <property type="match status" value="1"/>
</dbReference>
<comment type="similarity">
    <text evidence="1">Belongs to the peroxiredoxin family. AhpC/Prx1 subfamily.</text>
</comment>
<evidence type="ECO:0000259" key="10">
    <source>
        <dbReference type="PROSITE" id="PS51352"/>
    </source>
</evidence>
<reference evidence="13" key="2">
    <citation type="submission" date="2016-10" db="EMBL/GenBank/DDBJ databases">
        <authorList>
            <person name="Varghese N."/>
            <person name="Submissions S."/>
        </authorList>
    </citation>
    <scope>NUCLEOTIDE SEQUENCE [LARGE SCALE GENOMIC DNA]</scope>
    <source>
        <strain evidence="13">MO64</strain>
    </source>
</reference>
<feature type="active site" description="Cysteine sulfenic acid (-SOH) intermediate; for peroxidase activity" evidence="9">
    <location>
        <position position="45"/>
    </location>
</feature>
<evidence type="ECO:0000256" key="8">
    <source>
        <dbReference type="ARBA" id="ARBA00037420"/>
    </source>
</evidence>
<evidence type="ECO:0000313" key="13">
    <source>
        <dbReference type="Proteomes" id="UP000198725"/>
    </source>
</evidence>
<dbReference type="GO" id="GO:0045454">
    <property type="term" value="P:cell redox homeostasis"/>
    <property type="evidence" value="ECO:0007669"/>
    <property type="project" value="TreeGrafter"/>
</dbReference>
<evidence type="ECO:0000313" key="12">
    <source>
        <dbReference type="EMBL" id="SFK35699.1"/>
    </source>
</evidence>
<keyword evidence="2 11" id="KW-0575">Peroxidase</keyword>